<keyword evidence="7 8" id="KW-0472">Membrane</keyword>
<evidence type="ECO:0000256" key="1">
    <source>
        <dbReference type="ARBA" id="ARBA00004651"/>
    </source>
</evidence>
<dbReference type="EMBL" id="UINC01177771">
    <property type="protein sequence ID" value="SVD85580.1"/>
    <property type="molecule type" value="Genomic_DNA"/>
</dbReference>
<evidence type="ECO:0000256" key="4">
    <source>
        <dbReference type="ARBA" id="ARBA00022692"/>
    </source>
</evidence>
<dbReference type="InterPro" id="IPR043429">
    <property type="entry name" value="ArtM/GltK/GlnP/TcyL/YhdX-like"/>
</dbReference>
<proteinExistence type="predicted"/>
<evidence type="ECO:0000256" key="2">
    <source>
        <dbReference type="ARBA" id="ARBA00022448"/>
    </source>
</evidence>
<dbReference type="AlphaFoldDB" id="A0A382YR95"/>
<dbReference type="Gene3D" id="1.10.3720.10">
    <property type="entry name" value="MetI-like"/>
    <property type="match status" value="1"/>
</dbReference>
<dbReference type="NCBIfam" id="TIGR01726">
    <property type="entry name" value="HEQRo_perm_3TM"/>
    <property type="match status" value="1"/>
</dbReference>
<dbReference type="GO" id="GO:0043190">
    <property type="term" value="C:ATP-binding cassette (ABC) transporter complex"/>
    <property type="evidence" value="ECO:0007669"/>
    <property type="project" value="InterPro"/>
</dbReference>
<dbReference type="GO" id="GO:0006865">
    <property type="term" value="P:amino acid transport"/>
    <property type="evidence" value="ECO:0007669"/>
    <property type="project" value="UniProtKB-KW"/>
</dbReference>
<evidence type="ECO:0008006" key="10">
    <source>
        <dbReference type="Google" id="ProtNLM"/>
    </source>
</evidence>
<evidence type="ECO:0000256" key="8">
    <source>
        <dbReference type="SAM" id="Phobius"/>
    </source>
</evidence>
<feature type="non-terminal residue" evidence="9">
    <location>
        <position position="97"/>
    </location>
</feature>
<reference evidence="9" key="1">
    <citation type="submission" date="2018-05" db="EMBL/GenBank/DDBJ databases">
        <authorList>
            <person name="Lanie J.A."/>
            <person name="Ng W.-L."/>
            <person name="Kazmierczak K.M."/>
            <person name="Andrzejewski T.M."/>
            <person name="Davidsen T.M."/>
            <person name="Wayne K.J."/>
            <person name="Tettelin H."/>
            <person name="Glass J.I."/>
            <person name="Rusch D."/>
            <person name="Podicherti R."/>
            <person name="Tsui H.-C.T."/>
            <person name="Winkler M.E."/>
        </authorList>
    </citation>
    <scope>NUCLEOTIDE SEQUENCE</scope>
</reference>
<dbReference type="GO" id="GO:0022857">
    <property type="term" value="F:transmembrane transporter activity"/>
    <property type="evidence" value="ECO:0007669"/>
    <property type="project" value="InterPro"/>
</dbReference>
<evidence type="ECO:0000256" key="6">
    <source>
        <dbReference type="ARBA" id="ARBA00022989"/>
    </source>
</evidence>
<feature type="transmembrane region" description="Helical" evidence="8">
    <location>
        <begin position="75"/>
        <end position="95"/>
    </location>
</feature>
<accession>A0A382YR95</accession>
<evidence type="ECO:0000256" key="7">
    <source>
        <dbReference type="ARBA" id="ARBA00023136"/>
    </source>
</evidence>
<keyword evidence="4 8" id="KW-0812">Transmembrane</keyword>
<gene>
    <name evidence="9" type="ORF">METZ01_LOCUS438434</name>
</gene>
<evidence type="ECO:0000256" key="5">
    <source>
        <dbReference type="ARBA" id="ARBA00022970"/>
    </source>
</evidence>
<dbReference type="InterPro" id="IPR035906">
    <property type="entry name" value="MetI-like_sf"/>
</dbReference>
<dbReference type="SUPFAM" id="SSF161098">
    <property type="entry name" value="MetI-like"/>
    <property type="match status" value="1"/>
</dbReference>
<dbReference type="PANTHER" id="PTHR30614:SF0">
    <property type="entry name" value="L-CYSTINE TRANSPORT SYSTEM PERMEASE PROTEIN TCYL"/>
    <property type="match status" value="1"/>
</dbReference>
<protein>
    <recommendedName>
        <fullName evidence="10">ABC transmembrane type-1 domain-containing protein</fullName>
    </recommendedName>
</protein>
<feature type="transmembrane region" description="Helical" evidence="8">
    <location>
        <begin position="35"/>
        <end position="63"/>
    </location>
</feature>
<feature type="non-terminal residue" evidence="9">
    <location>
        <position position="1"/>
    </location>
</feature>
<keyword evidence="5" id="KW-0029">Amino-acid transport</keyword>
<keyword evidence="2" id="KW-0813">Transport</keyword>
<name>A0A382YR95_9ZZZZ</name>
<keyword evidence="3" id="KW-1003">Cell membrane</keyword>
<sequence length="97" mass="11273">VSNSPERTFWEYLAWVSENHSPLDFVLIADHIDKFLYGTLLTIEITLLSLLIGGILSVPLAIARAYKHRFFNPPIWAYTYFFRGTPLLVQTYLIYYG</sequence>
<keyword evidence="6 8" id="KW-1133">Transmembrane helix</keyword>
<dbReference type="PANTHER" id="PTHR30614">
    <property type="entry name" value="MEMBRANE COMPONENT OF AMINO ACID ABC TRANSPORTER"/>
    <property type="match status" value="1"/>
</dbReference>
<dbReference type="InterPro" id="IPR010065">
    <property type="entry name" value="AA_ABC_transptr_permease_3TM"/>
</dbReference>
<comment type="subcellular location">
    <subcellularLocation>
        <location evidence="1">Cell membrane</location>
        <topology evidence="1">Multi-pass membrane protein</topology>
    </subcellularLocation>
</comment>
<evidence type="ECO:0000313" key="9">
    <source>
        <dbReference type="EMBL" id="SVD85580.1"/>
    </source>
</evidence>
<evidence type="ECO:0000256" key="3">
    <source>
        <dbReference type="ARBA" id="ARBA00022475"/>
    </source>
</evidence>
<organism evidence="9">
    <name type="scientific">marine metagenome</name>
    <dbReference type="NCBI Taxonomy" id="408172"/>
    <lineage>
        <taxon>unclassified sequences</taxon>
        <taxon>metagenomes</taxon>
        <taxon>ecological metagenomes</taxon>
    </lineage>
</organism>